<name>A0A0D6JT85_9EURY</name>
<dbReference type="Pfam" id="PF12679">
    <property type="entry name" value="ABC2_membrane_2"/>
    <property type="match status" value="1"/>
</dbReference>
<sequence length="267" mass="28475">MRELDIAAFEFARRRRGLLVVCVLLVATAGLTIAVYPSFGESDIDFAELLESYPEELQAAFVGSVTDISSLEGYLVVELYQLVWLLIVGSYFAYAAGSLVAGEVDRQSVELVLVRPVSRTRFVVGKFLAMLPAVAVVDLALLAAVVVGAGLIDEEIHLSRLLAVHAVGGLYLLACVAIGLLASAFFGRVRRAQGAAIGVVFGTFLLDSLTVDTDYEFLGSLSLTRYLDPGELLVAGDVDWGGVAVLVAVTCALVVLAAEVFERRDLS</sequence>
<feature type="transmembrane region" description="Helical" evidence="1">
    <location>
        <begin position="194"/>
        <end position="211"/>
    </location>
</feature>
<evidence type="ECO:0000313" key="2">
    <source>
        <dbReference type="EMBL" id="CQR51208.1"/>
    </source>
</evidence>
<evidence type="ECO:0000313" key="3">
    <source>
        <dbReference type="Proteomes" id="UP000198902"/>
    </source>
</evidence>
<keyword evidence="3" id="KW-1185">Reference proteome</keyword>
<feature type="transmembrane region" description="Helical" evidence="1">
    <location>
        <begin position="123"/>
        <end position="152"/>
    </location>
</feature>
<keyword evidence="1" id="KW-0472">Membrane</keyword>
<feature type="transmembrane region" description="Helical" evidence="1">
    <location>
        <begin position="164"/>
        <end position="187"/>
    </location>
</feature>
<dbReference type="AlphaFoldDB" id="A0A0D6JT85"/>
<dbReference type="GO" id="GO:0140359">
    <property type="term" value="F:ABC-type transporter activity"/>
    <property type="evidence" value="ECO:0007669"/>
    <property type="project" value="InterPro"/>
</dbReference>
<keyword evidence="1" id="KW-1133">Transmembrane helix</keyword>
<proteinExistence type="predicted"/>
<evidence type="ECO:0000256" key="1">
    <source>
        <dbReference type="SAM" id="Phobius"/>
    </source>
</evidence>
<accession>A0A0D6JT85</accession>
<keyword evidence="1" id="KW-0812">Transmembrane</keyword>
<feature type="transmembrane region" description="Helical" evidence="1">
    <location>
        <begin position="79"/>
        <end position="102"/>
    </location>
</feature>
<dbReference type="RefSeq" id="WP_089779585.1">
    <property type="nucleotide sequence ID" value="NZ_CABLRR010000002.1"/>
</dbReference>
<reference evidence="3" key="1">
    <citation type="submission" date="2015-03" db="EMBL/GenBank/DDBJ databases">
        <authorList>
            <person name="Urmite Genomes"/>
        </authorList>
    </citation>
    <scope>NUCLEOTIDE SEQUENCE [LARGE SCALE GENOMIC DNA]</scope>
    <source>
        <strain evidence="3">Arc-Hr</strain>
    </source>
</reference>
<dbReference type="EMBL" id="CSTE01000002">
    <property type="protein sequence ID" value="CQR51208.1"/>
    <property type="molecule type" value="Genomic_DNA"/>
</dbReference>
<dbReference type="GO" id="GO:0005886">
    <property type="term" value="C:plasma membrane"/>
    <property type="evidence" value="ECO:0007669"/>
    <property type="project" value="UniProtKB-SubCell"/>
</dbReference>
<feature type="transmembrane region" description="Helical" evidence="1">
    <location>
        <begin position="18"/>
        <end position="39"/>
    </location>
</feature>
<dbReference type="OrthoDB" id="204776at2157"/>
<dbReference type="Proteomes" id="UP000198902">
    <property type="component" value="Unassembled WGS sequence"/>
</dbReference>
<feature type="transmembrane region" description="Helical" evidence="1">
    <location>
        <begin position="240"/>
        <end position="261"/>
    </location>
</feature>
<organism evidence="2 3">
    <name type="scientific">Haloferax massiliensis</name>
    <dbReference type="NCBI Taxonomy" id="1476858"/>
    <lineage>
        <taxon>Archaea</taxon>
        <taxon>Methanobacteriati</taxon>
        <taxon>Methanobacteriota</taxon>
        <taxon>Stenosarchaea group</taxon>
        <taxon>Halobacteria</taxon>
        <taxon>Halobacteriales</taxon>
        <taxon>Haloferacaceae</taxon>
        <taxon>Haloferax</taxon>
    </lineage>
</organism>
<dbReference type="PANTHER" id="PTHR43471">
    <property type="entry name" value="ABC TRANSPORTER PERMEASE"/>
    <property type="match status" value="1"/>
</dbReference>
<protein>
    <submittedName>
        <fullName evidence="2">ABC-2 family transporter protein</fullName>
    </submittedName>
</protein>
<gene>
    <name evidence="2" type="ORF">BN996_02624</name>
</gene>